<feature type="transmembrane region" description="Helical" evidence="3">
    <location>
        <begin position="110"/>
        <end position="132"/>
    </location>
</feature>
<dbReference type="Proteomes" id="UP000182227">
    <property type="component" value="Unassembled WGS sequence"/>
</dbReference>
<evidence type="ECO:0000259" key="4">
    <source>
        <dbReference type="PROSITE" id="PS51201"/>
    </source>
</evidence>
<keyword evidence="3" id="KW-0812">Transmembrane</keyword>
<dbReference type="AlphaFoldDB" id="A0A0U1CYL3"/>
<dbReference type="PANTHER" id="PTHR43833:SF9">
    <property type="entry name" value="POTASSIUM CHANNEL PROTEIN YUGO-RELATED"/>
    <property type="match status" value="1"/>
</dbReference>
<dbReference type="InterPro" id="IPR003148">
    <property type="entry name" value="RCK_N"/>
</dbReference>
<dbReference type="GO" id="GO:0005886">
    <property type="term" value="C:plasma membrane"/>
    <property type="evidence" value="ECO:0007669"/>
    <property type="project" value="UniProtKB-SubCell"/>
</dbReference>
<organism evidence="5 6">
    <name type="scientific">Mycolicibacterium conceptionense</name>
    <dbReference type="NCBI Taxonomy" id="451644"/>
    <lineage>
        <taxon>Bacteria</taxon>
        <taxon>Bacillati</taxon>
        <taxon>Actinomycetota</taxon>
        <taxon>Actinomycetes</taxon>
        <taxon>Mycobacteriales</taxon>
        <taxon>Mycobacteriaceae</taxon>
        <taxon>Mycolicibacterium</taxon>
    </lineage>
</organism>
<gene>
    <name evidence="5" type="ORF">BN970_00781</name>
</gene>
<dbReference type="EMBL" id="CTEF01000001">
    <property type="protein sequence ID" value="CQD04624.1"/>
    <property type="molecule type" value="Genomic_DNA"/>
</dbReference>
<sequence>MAKGRLRRRLAAIDSNLTSRPDAALVDVLRIPEPFVSPARKIFMRVLYAMGALFAAVLIVYADRYGYRDNDSVPDANNPLSFLDCLYYATVSLSTTGYGDITPYTDSARLVNVIIITPLRVAFLIVLIGTTVETLTTQSRQALKIQRWRNKVRNHTVVVGYGTKGRTAVAAMVGDEVSPADIVVVDENAAALERAKGAGLVTVHGDATNSSVLRLAGAQHAKSIIVAADNDASAVLVTLTARELAPKAKIIAAVRESDNLHLLKQSGADSTVVSSETAGRLLGIATQTPSVVEMMEDLLTPDAGFAIAEREVTPKEEGGSPRHLHDIVLGVVREGRLVRVDAPEVDALEAGDRLLYIRSRRTPSDDSRRAGAQRPGDDATPHLRPAQRASALAGRRRPGRRPAYRHRCRDRGVAGRVAAAGRPAQPGTDLRWSGGAGQGVQLGRRQAA</sequence>
<name>A0A0U1CYL3_9MYCO</name>
<keyword evidence="3" id="KW-0472">Membrane</keyword>
<dbReference type="InterPro" id="IPR013099">
    <property type="entry name" value="K_chnl_dom"/>
</dbReference>
<feature type="compositionally biased region" description="Basic residues" evidence="2">
    <location>
        <begin position="394"/>
        <end position="409"/>
    </location>
</feature>
<dbReference type="Gene3D" id="1.10.287.70">
    <property type="match status" value="1"/>
</dbReference>
<protein>
    <submittedName>
        <fullName evidence="5">Ion channel membrane protein</fullName>
    </submittedName>
</protein>
<evidence type="ECO:0000313" key="5">
    <source>
        <dbReference type="EMBL" id="CQD04624.1"/>
    </source>
</evidence>
<dbReference type="InterPro" id="IPR036291">
    <property type="entry name" value="NAD(P)-bd_dom_sf"/>
</dbReference>
<dbReference type="GO" id="GO:0006813">
    <property type="term" value="P:potassium ion transport"/>
    <property type="evidence" value="ECO:0007669"/>
    <property type="project" value="InterPro"/>
</dbReference>
<evidence type="ECO:0000313" key="6">
    <source>
        <dbReference type="Proteomes" id="UP000182227"/>
    </source>
</evidence>
<evidence type="ECO:0000256" key="2">
    <source>
        <dbReference type="SAM" id="MobiDB-lite"/>
    </source>
</evidence>
<feature type="transmembrane region" description="Helical" evidence="3">
    <location>
        <begin position="42"/>
        <end position="61"/>
    </location>
</feature>
<dbReference type="PANTHER" id="PTHR43833">
    <property type="entry name" value="POTASSIUM CHANNEL PROTEIN 2-RELATED-RELATED"/>
    <property type="match status" value="1"/>
</dbReference>
<feature type="compositionally biased region" description="Low complexity" evidence="2">
    <location>
        <begin position="414"/>
        <end position="427"/>
    </location>
</feature>
<evidence type="ECO:0000256" key="1">
    <source>
        <dbReference type="ARBA" id="ARBA00004651"/>
    </source>
</evidence>
<dbReference type="SUPFAM" id="SSF81324">
    <property type="entry name" value="Voltage-gated potassium channels"/>
    <property type="match status" value="1"/>
</dbReference>
<reference evidence="5 6" key="1">
    <citation type="submission" date="2015-03" db="EMBL/GenBank/DDBJ databases">
        <authorList>
            <person name="Murphy D."/>
        </authorList>
    </citation>
    <scope>NUCLEOTIDE SEQUENCE [LARGE SCALE GENOMIC DNA]</scope>
    <source>
        <strain evidence="5 6">D16</strain>
    </source>
</reference>
<comment type="subcellular location">
    <subcellularLocation>
        <location evidence="1">Cell membrane</location>
        <topology evidence="1">Multi-pass membrane protein</topology>
    </subcellularLocation>
</comment>
<keyword evidence="3" id="KW-1133">Transmembrane helix</keyword>
<feature type="compositionally biased region" description="Basic and acidic residues" evidence="2">
    <location>
        <begin position="362"/>
        <end position="381"/>
    </location>
</feature>
<dbReference type="SUPFAM" id="SSF51735">
    <property type="entry name" value="NAD(P)-binding Rossmann-fold domains"/>
    <property type="match status" value="1"/>
</dbReference>
<feature type="region of interest" description="Disordered" evidence="2">
    <location>
        <begin position="359"/>
        <end position="448"/>
    </location>
</feature>
<proteinExistence type="predicted"/>
<dbReference type="Gene3D" id="3.40.50.720">
    <property type="entry name" value="NAD(P)-binding Rossmann-like Domain"/>
    <property type="match status" value="1"/>
</dbReference>
<feature type="domain" description="RCK N-terminal" evidence="4">
    <location>
        <begin position="153"/>
        <end position="273"/>
    </location>
</feature>
<dbReference type="Pfam" id="PF07885">
    <property type="entry name" value="Ion_trans_2"/>
    <property type="match status" value="1"/>
</dbReference>
<evidence type="ECO:0000256" key="3">
    <source>
        <dbReference type="SAM" id="Phobius"/>
    </source>
</evidence>
<dbReference type="Pfam" id="PF02254">
    <property type="entry name" value="TrkA_N"/>
    <property type="match status" value="1"/>
</dbReference>
<dbReference type="PROSITE" id="PS51201">
    <property type="entry name" value="RCK_N"/>
    <property type="match status" value="1"/>
</dbReference>
<accession>A0A0U1CYL3</accession>
<dbReference type="InterPro" id="IPR050721">
    <property type="entry name" value="Trk_Ktr_HKT_K-transport"/>
</dbReference>